<dbReference type="InterPro" id="IPR008979">
    <property type="entry name" value="Galactose-bd-like_sf"/>
</dbReference>
<dbReference type="Pfam" id="PF08530">
    <property type="entry name" value="PepX_C"/>
    <property type="match status" value="1"/>
</dbReference>
<dbReference type="Gene3D" id="3.40.50.1820">
    <property type="entry name" value="alpha/beta hydrolase"/>
    <property type="match status" value="1"/>
</dbReference>
<dbReference type="InterPro" id="IPR029058">
    <property type="entry name" value="AB_hydrolase_fold"/>
</dbReference>
<dbReference type="SUPFAM" id="SSF49785">
    <property type="entry name" value="Galactose-binding domain-like"/>
    <property type="match status" value="1"/>
</dbReference>
<protein>
    <submittedName>
        <fullName evidence="3">Cocaine esterase</fullName>
        <ecNumber evidence="3">3.1.1.84</ecNumber>
    </submittedName>
</protein>
<keyword evidence="1 3" id="KW-0378">Hydrolase</keyword>
<dbReference type="SUPFAM" id="SSF53474">
    <property type="entry name" value="alpha/beta-Hydrolases"/>
    <property type="match status" value="1"/>
</dbReference>
<dbReference type="InterPro" id="IPR013736">
    <property type="entry name" value="Xaa-Pro_dipept_C"/>
</dbReference>
<keyword evidence="4" id="KW-1185">Reference proteome</keyword>
<dbReference type="InterPro" id="IPR005674">
    <property type="entry name" value="CocE/Ser_esterase"/>
</dbReference>
<evidence type="ECO:0000313" key="3">
    <source>
        <dbReference type="EMBL" id="ARK29931.1"/>
    </source>
</evidence>
<dbReference type="AlphaFoldDB" id="A0A1X9MEG3"/>
<dbReference type="KEGG" id="bkw:BkAM31D_08675"/>
<name>A0A1X9MEG3_9BACI</name>
<evidence type="ECO:0000313" key="4">
    <source>
        <dbReference type="Proteomes" id="UP000193006"/>
    </source>
</evidence>
<accession>A0A1X9MEG3</accession>
<dbReference type="EMBL" id="CP020814">
    <property type="protein sequence ID" value="ARK29931.1"/>
    <property type="molecule type" value="Genomic_DNA"/>
</dbReference>
<proteinExistence type="predicted"/>
<dbReference type="Pfam" id="PF02129">
    <property type="entry name" value="Peptidase_S15"/>
    <property type="match status" value="1"/>
</dbReference>
<dbReference type="InterPro" id="IPR000383">
    <property type="entry name" value="Xaa-Pro-like_dom"/>
</dbReference>
<organism evidence="3 4">
    <name type="scientific">Halalkalibacter krulwichiae</name>
    <dbReference type="NCBI Taxonomy" id="199441"/>
    <lineage>
        <taxon>Bacteria</taxon>
        <taxon>Bacillati</taxon>
        <taxon>Bacillota</taxon>
        <taxon>Bacilli</taxon>
        <taxon>Bacillales</taxon>
        <taxon>Bacillaceae</taxon>
        <taxon>Halalkalibacter</taxon>
    </lineage>
</organism>
<dbReference type="Gene3D" id="2.60.120.260">
    <property type="entry name" value="Galactose-binding domain-like"/>
    <property type="match status" value="1"/>
</dbReference>
<dbReference type="EC" id="3.1.1.84" evidence="3"/>
<dbReference type="SMART" id="SM00939">
    <property type="entry name" value="PepX_C"/>
    <property type="match status" value="1"/>
</dbReference>
<evidence type="ECO:0000256" key="1">
    <source>
        <dbReference type="ARBA" id="ARBA00022801"/>
    </source>
</evidence>
<dbReference type="GO" id="GO:0008239">
    <property type="term" value="F:dipeptidyl-peptidase activity"/>
    <property type="evidence" value="ECO:0007669"/>
    <property type="project" value="InterPro"/>
</dbReference>
<dbReference type="Proteomes" id="UP000193006">
    <property type="component" value="Chromosome"/>
</dbReference>
<dbReference type="NCBIfam" id="TIGR00976">
    <property type="entry name" value="CocE_NonD"/>
    <property type="match status" value="1"/>
</dbReference>
<feature type="domain" description="Xaa-Pro dipeptidyl-peptidase C-terminal" evidence="2">
    <location>
        <begin position="301"/>
        <end position="561"/>
    </location>
</feature>
<sequence>MKAFRNYKRSSQYVHGYEDIKLAVDIYRPYKDNKMEEVEPLPVILLAGRFHRRKIFLKMQQVIEKLILNGYVYIVLETRGHGASFGYSQGFCEPHDNHDVKEIIEWAATQSWCNGAVAMMGISNMGFIQETTAVTAPAQLVAITPVVCNSDFYYQNYPNGVSAIPKIMSNRPTVTEMGAPVDEDVHPKYPLAKAALKEHENNKAFIGYQFVPNMYRDSANPHFDYVPNMVIPPCEHSETIKETGLSIYQMAGWFDPSVGGQLITYKDWGGQILIGPWNHFQSMYGESELPNGNVDMGEEHLRWFDYILKGIDNGFGSQPPIRYYTQNAPAGEEWRVSDSWPLEYQQNTTLYFGPGSTGTIQSVNDGSLQAQKTSEQDHDKYKVNFDIDVFDSQMGRMDRFCPKNMCEVLDEKGLTYTSIPLQKDTEITGHPVVDLWITSSQTDGNFIAYLEEVDDEGYSRLVTEGFMRASHRKVSKNVAWDLLELPYHRSLQKEAELLPREIPVKCSFHLEAVSYIFKKGSRIRVTITCAERGIQQPEGLNEETEPVIKIFRGGMTNSAINLPIIVPKVNVFRGNVILNCLGYQYSGSSTLYTFRNHVYLRFNNRWMKWETVGLNVLNNIEKYELKGDNGLFQVRVLFTENNQASAKGFGEGIEFESL</sequence>
<gene>
    <name evidence="3" type="primary">cocE_3</name>
    <name evidence="3" type="ORF">BkAM31D_08675</name>
</gene>
<reference evidence="3 4" key="1">
    <citation type="submission" date="2017-04" db="EMBL/GenBank/DDBJ databases">
        <title>Bacillus krulwichiae AM31D Genome sequencing and assembly.</title>
        <authorList>
            <person name="Krulwich T.A."/>
            <person name="Anastor L."/>
            <person name="Ehrlich R."/>
            <person name="Ehrlich G.D."/>
            <person name="Janto B."/>
        </authorList>
    </citation>
    <scope>NUCLEOTIDE SEQUENCE [LARGE SCALE GENOMIC DNA]</scope>
    <source>
        <strain evidence="3 4">AM31D</strain>
    </source>
</reference>
<dbReference type="RefSeq" id="WP_066152191.1">
    <property type="nucleotide sequence ID" value="NZ_CP020814.1"/>
</dbReference>
<evidence type="ECO:0000259" key="2">
    <source>
        <dbReference type="SMART" id="SM00939"/>
    </source>
</evidence>
<dbReference type="Gene3D" id="1.10.3020.10">
    <property type="entry name" value="alpha-amino acid ester hydrolase ( Helical cap domain)"/>
    <property type="match status" value="1"/>
</dbReference>